<keyword evidence="3" id="KW-1185">Reference proteome</keyword>
<sequence>MNHSASDSSLPESIRTSGNSSASSFARRIMRTGPDLRLINTTKTSLAERFSPGVRRRSVATIANLKKVMTYEDPSEEASEVAPAHPSALATPELKASANKPAWFRALRRQESNPEDSAEPSRPSHTSIPNASTRQSHFHSKSDALPRRSNVSTDDSHSACASSVGDLSNSSTDRQVKRSKPRPSFARWKSHSSHLLKHGKPQSSSHTSTPSESSVQTPASDFGDGHRPPSMASQQASLKTSRKRWLWRKPPTPRDSLSFTDVSNAVGMTPEITDARPFKFPKAASLSPQQFTSPQRETRSGCSNRWNGRETLELPPLPISPSDFDKAVLSSPGPRHDRRGASSYFAIREPSVSPSHSKHYGPDFIGTSLGGISPQSSSSATEEPAATESNSSRAPATSMPGERNEYFQADELPDREADVRRSLLVPEFVPPGQNRVHTPPEFTIDRAASGRNAGFFFAGPSSEGASKARRVSGATPARIRRKPRSSGLWDSDAVLMSQGVTADDEWNVPQGLSPDETPGIERDWVAERLDHILADSPQSRVEANRRDLAFEWDVPEHLPGSPLCPLHPKHKSGGKGMCVYHGRRKTRGGVDV</sequence>
<feature type="compositionally biased region" description="Polar residues" evidence="1">
    <location>
        <begin position="123"/>
        <end position="135"/>
    </location>
</feature>
<dbReference type="GeneID" id="31019303"/>
<dbReference type="OrthoDB" id="3648773at2759"/>
<feature type="compositionally biased region" description="Polar residues" evidence="1">
    <location>
        <begin position="149"/>
        <end position="173"/>
    </location>
</feature>
<proteinExistence type="predicted"/>
<organism evidence="2 3">
    <name type="scientific">Diplodia corticola</name>
    <dbReference type="NCBI Taxonomy" id="236234"/>
    <lineage>
        <taxon>Eukaryota</taxon>
        <taxon>Fungi</taxon>
        <taxon>Dikarya</taxon>
        <taxon>Ascomycota</taxon>
        <taxon>Pezizomycotina</taxon>
        <taxon>Dothideomycetes</taxon>
        <taxon>Dothideomycetes incertae sedis</taxon>
        <taxon>Botryosphaeriales</taxon>
        <taxon>Botryosphaeriaceae</taxon>
        <taxon>Diplodia</taxon>
    </lineage>
</organism>
<feature type="compositionally biased region" description="Low complexity" evidence="1">
    <location>
        <begin position="370"/>
        <end position="392"/>
    </location>
</feature>
<feature type="region of interest" description="Disordered" evidence="1">
    <location>
        <begin position="1"/>
        <end position="34"/>
    </location>
</feature>
<feature type="region of interest" description="Disordered" evidence="1">
    <location>
        <begin position="462"/>
        <end position="485"/>
    </location>
</feature>
<evidence type="ECO:0000313" key="2">
    <source>
        <dbReference type="EMBL" id="OJD29583.1"/>
    </source>
</evidence>
<feature type="compositionally biased region" description="Low complexity" evidence="1">
    <location>
        <begin position="203"/>
        <end position="214"/>
    </location>
</feature>
<protein>
    <submittedName>
        <fullName evidence="2">Rna polymerase ii accessory cdc73</fullName>
    </submittedName>
</protein>
<name>A0A1J9RM45_9PEZI</name>
<evidence type="ECO:0000313" key="3">
    <source>
        <dbReference type="Proteomes" id="UP000183809"/>
    </source>
</evidence>
<feature type="compositionally biased region" description="Polar residues" evidence="1">
    <location>
        <begin position="286"/>
        <end position="306"/>
    </location>
</feature>
<feature type="compositionally biased region" description="Basic residues" evidence="1">
    <location>
        <begin position="188"/>
        <end position="200"/>
    </location>
</feature>
<dbReference type="Proteomes" id="UP000183809">
    <property type="component" value="Unassembled WGS sequence"/>
</dbReference>
<comment type="caution">
    <text evidence="2">The sequence shown here is derived from an EMBL/GenBank/DDBJ whole genome shotgun (WGS) entry which is preliminary data.</text>
</comment>
<reference evidence="2 3" key="1">
    <citation type="submission" date="2016-10" db="EMBL/GenBank/DDBJ databases">
        <title>Proteomics and genomics reveal pathogen-plant mechanisms compatible with a hemibiotrophic lifestyle of Diplodia corticola.</title>
        <authorList>
            <person name="Fernandes I."/>
            <person name="De Jonge R."/>
            <person name="Van De Peer Y."/>
            <person name="Devreese B."/>
            <person name="Alves A."/>
            <person name="Esteves A.C."/>
        </authorList>
    </citation>
    <scope>NUCLEOTIDE SEQUENCE [LARGE SCALE GENOMIC DNA]</scope>
    <source>
        <strain evidence="2 3">CBS 112549</strain>
    </source>
</reference>
<dbReference type="STRING" id="236234.A0A1J9RM45"/>
<feature type="compositionally biased region" description="Polar residues" evidence="1">
    <location>
        <begin position="1"/>
        <end position="24"/>
    </location>
</feature>
<feature type="region of interest" description="Disordered" evidence="1">
    <location>
        <begin position="69"/>
        <end position="403"/>
    </location>
</feature>
<dbReference type="AlphaFoldDB" id="A0A1J9RM45"/>
<gene>
    <name evidence="2" type="ORF">BKCO1_770003</name>
</gene>
<dbReference type="EMBL" id="MNUE01000077">
    <property type="protein sequence ID" value="OJD29583.1"/>
    <property type="molecule type" value="Genomic_DNA"/>
</dbReference>
<dbReference type="RefSeq" id="XP_020125843.1">
    <property type="nucleotide sequence ID" value="XM_020279041.1"/>
</dbReference>
<evidence type="ECO:0000256" key="1">
    <source>
        <dbReference type="SAM" id="MobiDB-lite"/>
    </source>
</evidence>
<accession>A0A1J9RM45</accession>